<feature type="region of interest" description="Disordered" evidence="1">
    <location>
        <begin position="71"/>
        <end position="100"/>
    </location>
</feature>
<reference evidence="2" key="1">
    <citation type="journal article" date="2012" name="Proc. Natl. Acad. Sci. U.S.A.">
        <title>Antigenic diversity is generated by distinct evolutionary mechanisms in African trypanosome species.</title>
        <authorList>
            <person name="Jackson A.P."/>
            <person name="Berry A."/>
            <person name="Aslett M."/>
            <person name="Allison H.C."/>
            <person name="Burton P."/>
            <person name="Vavrova-Anderson J."/>
            <person name="Brown R."/>
            <person name="Browne H."/>
            <person name="Corton N."/>
            <person name="Hauser H."/>
            <person name="Gamble J."/>
            <person name="Gilderthorp R."/>
            <person name="Marcello L."/>
            <person name="McQuillan J."/>
            <person name="Otto T.D."/>
            <person name="Quail M.A."/>
            <person name="Sanders M.J."/>
            <person name="van Tonder A."/>
            <person name="Ginger M.L."/>
            <person name="Field M.C."/>
            <person name="Barry J.D."/>
            <person name="Hertz-Fowler C."/>
            <person name="Berriman M."/>
        </authorList>
    </citation>
    <scope>NUCLEOTIDE SEQUENCE</scope>
    <source>
        <strain evidence="2">IL3000</strain>
    </source>
</reference>
<organism evidence="2">
    <name type="scientific">Trypanosoma congolense (strain IL3000)</name>
    <dbReference type="NCBI Taxonomy" id="1068625"/>
    <lineage>
        <taxon>Eukaryota</taxon>
        <taxon>Discoba</taxon>
        <taxon>Euglenozoa</taxon>
        <taxon>Kinetoplastea</taxon>
        <taxon>Metakinetoplastina</taxon>
        <taxon>Trypanosomatida</taxon>
        <taxon>Trypanosomatidae</taxon>
        <taxon>Trypanosoma</taxon>
        <taxon>Nannomonas</taxon>
    </lineage>
</organism>
<dbReference type="EMBL" id="HE575323">
    <property type="protein sequence ID" value="CCC94416.1"/>
    <property type="molecule type" value="Genomic_DNA"/>
</dbReference>
<gene>
    <name evidence="2" type="ORF">TCIL3000_10_11970</name>
</gene>
<evidence type="ECO:0000313" key="2">
    <source>
        <dbReference type="EMBL" id="CCC94416.1"/>
    </source>
</evidence>
<dbReference type="VEuPathDB" id="TriTrypDB:TcIL3000_10_11970"/>
<protein>
    <submittedName>
        <fullName evidence="2">Uncharacterized protein TCIL3000_10_11970</fullName>
    </submittedName>
</protein>
<dbReference type="AlphaFoldDB" id="G0UYE9"/>
<proteinExistence type="predicted"/>
<feature type="non-terminal residue" evidence="2">
    <location>
        <position position="100"/>
    </location>
</feature>
<evidence type="ECO:0000256" key="1">
    <source>
        <dbReference type="SAM" id="MobiDB-lite"/>
    </source>
</evidence>
<accession>G0UYE9</accession>
<sequence>MAERADARVVRVSVDDMSVVIPDAVASGSDELVQRLRGLQESYCRTQESLERARAEISRLDQQVAAILQGSRASTSHDGNDDFVSTDHTALGAGGAPSLE</sequence>
<name>G0UYE9_TRYCI</name>